<proteinExistence type="predicted"/>
<organism evidence="1 2">
    <name type="scientific">Cytobacillus eiseniae</name>
    <dbReference type="NCBI Taxonomy" id="762947"/>
    <lineage>
        <taxon>Bacteria</taxon>
        <taxon>Bacillati</taxon>
        <taxon>Bacillota</taxon>
        <taxon>Bacilli</taxon>
        <taxon>Bacillales</taxon>
        <taxon>Bacillaceae</taxon>
        <taxon>Cytobacillus</taxon>
    </lineage>
</organism>
<evidence type="ECO:0008006" key="3">
    <source>
        <dbReference type="Google" id="ProtNLM"/>
    </source>
</evidence>
<dbReference type="RefSeq" id="WP_066395103.1">
    <property type="nucleotide sequence ID" value="NZ_JAGIKZ010000008.1"/>
</dbReference>
<dbReference type="Proteomes" id="UP001519293">
    <property type="component" value="Unassembled WGS sequence"/>
</dbReference>
<name>A0ABS4RE77_9BACI</name>
<keyword evidence="2" id="KW-1185">Reference proteome</keyword>
<comment type="caution">
    <text evidence="1">The sequence shown here is derived from an EMBL/GenBank/DDBJ whole genome shotgun (WGS) entry which is preliminary data.</text>
</comment>
<sequence length="91" mass="10807">MNAEVNYSHLLNKYRTLWNNRLLAGEKEAEQILKEAIAREIKDENSHPRVRKSLHEKFYLAVKRIMESQLSIADKNHLIQIHLDEMNKVQL</sequence>
<gene>
    <name evidence="1" type="ORF">J2Z40_001775</name>
</gene>
<accession>A0ABS4RE77</accession>
<evidence type="ECO:0000313" key="2">
    <source>
        <dbReference type="Proteomes" id="UP001519293"/>
    </source>
</evidence>
<dbReference type="EMBL" id="JAGIKZ010000008">
    <property type="protein sequence ID" value="MBP2241213.1"/>
    <property type="molecule type" value="Genomic_DNA"/>
</dbReference>
<reference evidence="1 2" key="1">
    <citation type="submission" date="2021-03" db="EMBL/GenBank/DDBJ databases">
        <title>Genomic Encyclopedia of Type Strains, Phase IV (KMG-IV): sequencing the most valuable type-strain genomes for metagenomic binning, comparative biology and taxonomic classification.</title>
        <authorList>
            <person name="Goeker M."/>
        </authorList>
    </citation>
    <scope>NUCLEOTIDE SEQUENCE [LARGE SCALE GENOMIC DNA]</scope>
    <source>
        <strain evidence="1 2">DSM 26675</strain>
    </source>
</reference>
<evidence type="ECO:0000313" key="1">
    <source>
        <dbReference type="EMBL" id="MBP2241213.1"/>
    </source>
</evidence>
<protein>
    <recommendedName>
        <fullName evidence="3">YojE</fullName>
    </recommendedName>
</protein>